<dbReference type="NCBIfam" id="NF012196">
    <property type="entry name" value="Ig_like_ice"/>
    <property type="match status" value="2"/>
</dbReference>
<sequence length="301" mass="29288">SGTSTAEAGQTVTVSLNGKDYTATVGSDGNWTLNVPAADLAGLADGSVTVTASVSDKAGNPASVDHNLTVDVTVPQVTISTIAGDDVINIAEHGQAQIISGIATGAAAGDKVTVTIGGQSYTTVLDAAGNWSVGVPASVISGLSDGSVTVTASVTDAAGNTGTGTHSVTVDTGLPSVNFNAISDDNVLNAVEKGQDLNVSGTSANLAEGTVVTVTLNGKNYTATTAADGTWSLTVPAADLAGLGQANYTLNATATNGVGNSVSNSANLLVDTALPTVTINTVAGDNVINAAEVAAGQTISG</sequence>
<proteinExistence type="predicted"/>
<protein>
    <submittedName>
        <fullName evidence="2">Ig-like domain-containing protein</fullName>
    </submittedName>
</protein>
<feature type="domain" description="Bacterial Ig-like" evidence="1">
    <location>
        <begin position="107"/>
        <end position="172"/>
    </location>
</feature>
<dbReference type="AlphaFoldDB" id="A0AAW6SG09"/>
<dbReference type="NCBIfam" id="NF033510">
    <property type="entry name" value="Ca_tandemer"/>
    <property type="match status" value="4"/>
</dbReference>
<dbReference type="RefSeq" id="WP_280021531.1">
    <property type="nucleotide sequence ID" value="NZ_JAODZM010000156.1"/>
</dbReference>
<dbReference type="InterPro" id="IPR049826">
    <property type="entry name" value="Ig-like_ice"/>
</dbReference>
<feature type="domain" description="Bacterial Ig-like" evidence="1">
    <location>
        <begin position="209"/>
        <end position="272"/>
    </location>
</feature>
<dbReference type="Pfam" id="PF19077">
    <property type="entry name" value="Big_13"/>
    <property type="match status" value="3"/>
</dbReference>
<name>A0AAW6SG09_ENTCL</name>
<dbReference type="Proteomes" id="UP001158360">
    <property type="component" value="Unassembled WGS sequence"/>
</dbReference>
<evidence type="ECO:0000313" key="3">
    <source>
        <dbReference type="Proteomes" id="UP001158360"/>
    </source>
</evidence>
<accession>A0AAW6SG09</accession>
<reference evidence="2" key="1">
    <citation type="submission" date="2022-09" db="EMBL/GenBank/DDBJ databases">
        <title>Intensive care unit water sources are persistently colonized with multi-drug resistant bacteria and are the site of extensive horizontal gene transfer of antibiotic resistance genes.</title>
        <authorList>
            <person name="Diorio-Toth L."/>
        </authorList>
    </citation>
    <scope>NUCLEOTIDE SEQUENCE</scope>
    <source>
        <strain evidence="2">GD04139</strain>
    </source>
</reference>
<feature type="non-terminal residue" evidence="2">
    <location>
        <position position="301"/>
    </location>
</feature>
<gene>
    <name evidence="2" type="ORF">N7383_27000</name>
</gene>
<feature type="domain" description="Bacterial Ig-like" evidence="1">
    <location>
        <begin position="2"/>
        <end position="71"/>
    </location>
</feature>
<feature type="non-terminal residue" evidence="2">
    <location>
        <position position="1"/>
    </location>
</feature>
<comment type="caution">
    <text evidence="2">The sequence shown here is derived from an EMBL/GenBank/DDBJ whole genome shotgun (WGS) entry which is preliminary data.</text>
</comment>
<dbReference type="Gene3D" id="2.60.40.10">
    <property type="entry name" value="Immunoglobulins"/>
    <property type="match status" value="3"/>
</dbReference>
<organism evidence="2 3">
    <name type="scientific">Enterobacter cloacae</name>
    <dbReference type="NCBI Taxonomy" id="550"/>
    <lineage>
        <taxon>Bacteria</taxon>
        <taxon>Pseudomonadati</taxon>
        <taxon>Pseudomonadota</taxon>
        <taxon>Gammaproteobacteria</taxon>
        <taxon>Enterobacterales</taxon>
        <taxon>Enterobacteriaceae</taxon>
        <taxon>Enterobacter</taxon>
        <taxon>Enterobacter cloacae complex</taxon>
    </lineage>
</organism>
<evidence type="ECO:0000259" key="1">
    <source>
        <dbReference type="Pfam" id="PF19077"/>
    </source>
</evidence>
<evidence type="ECO:0000313" key="2">
    <source>
        <dbReference type="EMBL" id="MDH0199267.1"/>
    </source>
</evidence>
<dbReference type="InterPro" id="IPR013783">
    <property type="entry name" value="Ig-like_fold"/>
</dbReference>
<dbReference type="InterPro" id="IPR044016">
    <property type="entry name" value="Big_13"/>
</dbReference>
<dbReference type="EMBL" id="JAODZM010000156">
    <property type="protein sequence ID" value="MDH0199267.1"/>
    <property type="molecule type" value="Genomic_DNA"/>
</dbReference>